<dbReference type="RefSeq" id="XP_060292233.1">
    <property type="nucleotide sequence ID" value="XM_060438635.1"/>
</dbReference>
<dbReference type="AlphaFoldDB" id="A0AA40A160"/>
<keyword evidence="3" id="KW-1185">Reference proteome</keyword>
<evidence type="ECO:0000313" key="3">
    <source>
        <dbReference type="Proteomes" id="UP001172101"/>
    </source>
</evidence>
<dbReference type="PANTHER" id="PTHR33112:SF10">
    <property type="entry name" value="TOL"/>
    <property type="match status" value="1"/>
</dbReference>
<sequence length="69" mass="7962">MQYPARTMRIALSHCWGQCADMTKLGLENEATWHHGIDLESLSLNFQDAITVTRRLGIRYLWIDALCIL</sequence>
<reference evidence="2" key="1">
    <citation type="submission" date="2023-06" db="EMBL/GenBank/DDBJ databases">
        <title>Genome-scale phylogeny and comparative genomics of the fungal order Sordariales.</title>
        <authorList>
            <consortium name="Lawrence Berkeley National Laboratory"/>
            <person name="Hensen N."/>
            <person name="Bonometti L."/>
            <person name="Westerberg I."/>
            <person name="Brannstrom I.O."/>
            <person name="Guillou S."/>
            <person name="Cros-Aarteil S."/>
            <person name="Calhoun S."/>
            <person name="Haridas S."/>
            <person name="Kuo A."/>
            <person name="Mondo S."/>
            <person name="Pangilinan J."/>
            <person name="Riley R."/>
            <person name="LaButti K."/>
            <person name="Andreopoulos B."/>
            <person name="Lipzen A."/>
            <person name="Chen C."/>
            <person name="Yanf M."/>
            <person name="Daum C."/>
            <person name="Ng V."/>
            <person name="Clum A."/>
            <person name="Steindorff A."/>
            <person name="Ohm R."/>
            <person name="Martin F."/>
            <person name="Silar P."/>
            <person name="Natvig D."/>
            <person name="Lalanne C."/>
            <person name="Gautier V."/>
            <person name="Ament-velasquez S.L."/>
            <person name="Kruys A."/>
            <person name="Hutchinson M.I."/>
            <person name="Powell A.J."/>
            <person name="Barry K."/>
            <person name="Miller A.N."/>
            <person name="Grigoriev I.V."/>
            <person name="Debuchy R."/>
            <person name="Gladieux P."/>
            <person name="Thoren M.H."/>
            <person name="Johannesson H."/>
        </authorList>
    </citation>
    <scope>NUCLEOTIDE SEQUENCE</scope>
    <source>
        <strain evidence="2">SMH2392-1A</strain>
    </source>
</reference>
<evidence type="ECO:0000313" key="2">
    <source>
        <dbReference type="EMBL" id="KAK0707139.1"/>
    </source>
</evidence>
<feature type="domain" description="Heterokaryon incompatibility" evidence="1">
    <location>
        <begin position="11"/>
        <end position="68"/>
    </location>
</feature>
<comment type="caution">
    <text evidence="2">The sequence shown here is derived from an EMBL/GenBank/DDBJ whole genome shotgun (WGS) entry which is preliminary data.</text>
</comment>
<organism evidence="2 3">
    <name type="scientific">Lasiosphaeria miniovina</name>
    <dbReference type="NCBI Taxonomy" id="1954250"/>
    <lineage>
        <taxon>Eukaryota</taxon>
        <taxon>Fungi</taxon>
        <taxon>Dikarya</taxon>
        <taxon>Ascomycota</taxon>
        <taxon>Pezizomycotina</taxon>
        <taxon>Sordariomycetes</taxon>
        <taxon>Sordariomycetidae</taxon>
        <taxon>Sordariales</taxon>
        <taxon>Lasiosphaeriaceae</taxon>
        <taxon>Lasiosphaeria</taxon>
    </lineage>
</organism>
<dbReference type="Proteomes" id="UP001172101">
    <property type="component" value="Unassembled WGS sequence"/>
</dbReference>
<proteinExistence type="predicted"/>
<dbReference type="InterPro" id="IPR010730">
    <property type="entry name" value="HET"/>
</dbReference>
<protein>
    <recommendedName>
        <fullName evidence="1">Heterokaryon incompatibility domain-containing protein</fullName>
    </recommendedName>
</protein>
<dbReference type="EMBL" id="JAUIRO010000007">
    <property type="protein sequence ID" value="KAK0707139.1"/>
    <property type="molecule type" value="Genomic_DNA"/>
</dbReference>
<gene>
    <name evidence="2" type="ORF">B0T26DRAFT_655525</name>
</gene>
<name>A0AA40A160_9PEZI</name>
<dbReference type="Pfam" id="PF06985">
    <property type="entry name" value="HET"/>
    <property type="match status" value="1"/>
</dbReference>
<dbReference type="PANTHER" id="PTHR33112">
    <property type="entry name" value="DOMAIN PROTEIN, PUTATIVE-RELATED"/>
    <property type="match status" value="1"/>
</dbReference>
<evidence type="ECO:0000259" key="1">
    <source>
        <dbReference type="Pfam" id="PF06985"/>
    </source>
</evidence>
<accession>A0AA40A160</accession>
<dbReference type="GeneID" id="85321905"/>